<evidence type="ECO:0000256" key="1">
    <source>
        <dbReference type="ARBA" id="ARBA00010040"/>
    </source>
</evidence>
<evidence type="ECO:0000256" key="5">
    <source>
        <dbReference type="ARBA" id="ARBA00032829"/>
    </source>
</evidence>
<dbReference type="OrthoDB" id="416344at2759"/>
<dbReference type="Proteomes" id="UP000001072">
    <property type="component" value="Unassembled WGS sequence"/>
</dbReference>
<protein>
    <recommendedName>
        <fullName evidence="5">Dipeptidyl-peptidase V</fullName>
    </recommendedName>
</protein>
<dbReference type="Gene3D" id="3.40.50.1820">
    <property type="entry name" value="alpha/beta hydrolase"/>
    <property type="match status" value="1"/>
</dbReference>
<accession>F4RTH0</accession>
<name>F4RTH0_MELLP</name>
<dbReference type="FunCoup" id="F4RTH0">
    <property type="interactions" value="26"/>
</dbReference>
<evidence type="ECO:0000256" key="4">
    <source>
        <dbReference type="ARBA" id="ARBA00022801"/>
    </source>
</evidence>
<dbReference type="eggNOG" id="KOG2100">
    <property type="taxonomic scope" value="Eukaryota"/>
</dbReference>
<evidence type="ECO:0000256" key="2">
    <source>
        <dbReference type="ARBA" id="ARBA00022670"/>
    </source>
</evidence>
<keyword evidence="7" id="KW-0031">Aminopeptidase</keyword>
<dbReference type="InterPro" id="IPR001375">
    <property type="entry name" value="Peptidase_S9_cat"/>
</dbReference>
<keyword evidence="2" id="KW-0645">Protease</keyword>
<dbReference type="PANTHER" id="PTHR42776:SF13">
    <property type="entry name" value="DIPEPTIDYL-PEPTIDASE 5"/>
    <property type="match status" value="1"/>
</dbReference>
<dbReference type="AlphaFoldDB" id="F4RTH0"/>
<dbReference type="KEGG" id="mlr:MELLADRAFT_89467"/>
<keyword evidence="3" id="KW-0732">Signal</keyword>
<keyword evidence="4" id="KW-0378">Hydrolase</keyword>
<dbReference type="HOGENOM" id="CLU_008615_0_1_1"/>
<dbReference type="GeneID" id="18935204"/>
<evidence type="ECO:0000259" key="6">
    <source>
        <dbReference type="Pfam" id="PF00326"/>
    </source>
</evidence>
<evidence type="ECO:0000313" key="7">
    <source>
        <dbReference type="EMBL" id="EGG04338.1"/>
    </source>
</evidence>
<dbReference type="EMBL" id="GL883119">
    <property type="protein sequence ID" value="EGG04338.1"/>
    <property type="molecule type" value="Genomic_DNA"/>
</dbReference>
<organism evidence="8">
    <name type="scientific">Melampsora larici-populina (strain 98AG31 / pathotype 3-4-7)</name>
    <name type="common">Poplar leaf rust fungus</name>
    <dbReference type="NCBI Taxonomy" id="747676"/>
    <lineage>
        <taxon>Eukaryota</taxon>
        <taxon>Fungi</taxon>
        <taxon>Dikarya</taxon>
        <taxon>Basidiomycota</taxon>
        <taxon>Pucciniomycotina</taxon>
        <taxon>Pucciniomycetes</taxon>
        <taxon>Pucciniales</taxon>
        <taxon>Melampsoraceae</taxon>
        <taxon>Melampsora</taxon>
    </lineage>
</organism>
<dbReference type="GO" id="GO:0004252">
    <property type="term" value="F:serine-type endopeptidase activity"/>
    <property type="evidence" value="ECO:0007669"/>
    <property type="project" value="TreeGrafter"/>
</dbReference>
<sequence>MPCIPTLVCPGQPRGLLTGTRLHPRPGKAPTRTRHTRGRLTFLHVIDRDRIKMDAKNDSPELDPISLSELPRINTYIPNQNGTKALVFITKYNHKQKQMNRSLQFIELQRETPNHELLIDNLVYTEAIWIDSNTILYLRPPGSSLEKPDLDPTLDTSSATKELNQRLDSLPNNEGKLIELWAINLEKKTNEKAYENYLVGKLPTTISDLQSISLSKTSAILAFFAEVYAPYDHESIKKVDEIEKLKKDEDDGSSGMVYDALFVRRWDTWMNPHGKSSRVYFTQLSLTENLQWSLSSDSTFYSPFPNLTVPNGPLGDGSDFDLSGSSIVVTSKDPNLNPAWHTRQNIYVVPLFPKHKEDGRIVEVTMGDQGATSNPVFSPSAKSNNTRDKGKLAWLEMRIDGYESDRNRVMIYDFETRRRYCLTKHWDRSPSRIIWGKDDTEIFLTAQEHGRVKAFRLPVKEDSKEMPISLTKENSISNLSYLPTSTPESTNLLLTTSSLNSLNSPSILNLSKNQDVSLMKLNSFETLGLDGLDDAEHFWFEGAEEVKVHGIFIRPPGFKKGVEEKWPLLFLIHGGPQSAWNDSWGLRWNANAFASAGYLVAMINPSGSTGFGQEFTDSINQQWGGKPYKDLAAGYQYILDHYPEIDSNRTAALGASYGGYMVNWLMGHNNSPFNFKAFVSHDGILNTISTYFATDEIYFPEHEFGGTAIHKKEVYEKWNPLNFVGNWKTPCLVIHSRFDYRLPESEGISVFNSLQRQGIPSKLLYFPDENHWVSKSANLIRWYKEIFKFLDEWCPAGVSSSVSGSN</sequence>
<dbReference type="InParanoid" id="F4RTH0"/>
<dbReference type="GO" id="GO:0006508">
    <property type="term" value="P:proteolysis"/>
    <property type="evidence" value="ECO:0007669"/>
    <property type="project" value="UniProtKB-KW"/>
</dbReference>
<dbReference type="SUPFAM" id="SSF53474">
    <property type="entry name" value="alpha/beta-Hydrolases"/>
    <property type="match status" value="1"/>
</dbReference>
<dbReference type="PANTHER" id="PTHR42776">
    <property type="entry name" value="SERINE PEPTIDASE S9 FAMILY MEMBER"/>
    <property type="match status" value="1"/>
</dbReference>
<dbReference type="STRING" id="747676.F4RTH0"/>
<dbReference type="SUPFAM" id="SSF82171">
    <property type="entry name" value="DPP6 N-terminal domain-like"/>
    <property type="match status" value="1"/>
</dbReference>
<reference evidence="8" key="1">
    <citation type="journal article" date="2011" name="Proc. Natl. Acad. Sci. U.S.A.">
        <title>Obligate biotrophy features unraveled by the genomic analysis of rust fungi.</title>
        <authorList>
            <person name="Duplessis S."/>
            <person name="Cuomo C.A."/>
            <person name="Lin Y.-C."/>
            <person name="Aerts A."/>
            <person name="Tisserant E."/>
            <person name="Veneault-Fourrey C."/>
            <person name="Joly D.L."/>
            <person name="Hacquard S."/>
            <person name="Amselem J."/>
            <person name="Cantarel B.L."/>
            <person name="Chiu R."/>
            <person name="Coutinho P.M."/>
            <person name="Feau N."/>
            <person name="Field M."/>
            <person name="Frey P."/>
            <person name="Gelhaye E."/>
            <person name="Goldberg J."/>
            <person name="Grabherr M.G."/>
            <person name="Kodira C.D."/>
            <person name="Kohler A."/>
            <person name="Kuees U."/>
            <person name="Lindquist E.A."/>
            <person name="Lucas S.M."/>
            <person name="Mago R."/>
            <person name="Mauceli E."/>
            <person name="Morin E."/>
            <person name="Murat C."/>
            <person name="Pangilinan J.L."/>
            <person name="Park R."/>
            <person name="Pearson M."/>
            <person name="Quesneville H."/>
            <person name="Rouhier N."/>
            <person name="Sakthikumar S."/>
            <person name="Salamov A.A."/>
            <person name="Schmutz J."/>
            <person name="Selles B."/>
            <person name="Shapiro H."/>
            <person name="Tanguay P."/>
            <person name="Tuskan G.A."/>
            <person name="Henrissat B."/>
            <person name="Van de Peer Y."/>
            <person name="Rouze P."/>
            <person name="Ellis J.G."/>
            <person name="Dodds P.N."/>
            <person name="Schein J.E."/>
            <person name="Zhong S."/>
            <person name="Hamelin R.C."/>
            <person name="Grigoriev I.V."/>
            <person name="Szabo L.J."/>
            <person name="Martin F."/>
        </authorList>
    </citation>
    <scope>NUCLEOTIDE SEQUENCE [LARGE SCALE GENOMIC DNA]</scope>
    <source>
        <strain evidence="8">98AG31 / pathotype 3-4-7</strain>
    </source>
</reference>
<gene>
    <name evidence="7" type="ORF">MELLADRAFT_89467</name>
</gene>
<feature type="domain" description="Peptidase S9 prolyl oligopeptidase catalytic" evidence="6">
    <location>
        <begin position="584"/>
        <end position="793"/>
    </location>
</feature>
<comment type="similarity">
    <text evidence="1">Belongs to the peptidase S9C family.</text>
</comment>
<evidence type="ECO:0000256" key="3">
    <source>
        <dbReference type="ARBA" id="ARBA00022729"/>
    </source>
</evidence>
<dbReference type="RefSeq" id="XP_007412467.1">
    <property type="nucleotide sequence ID" value="XM_007412405.1"/>
</dbReference>
<dbReference type="InterPro" id="IPR029058">
    <property type="entry name" value="AB_hydrolase_fold"/>
</dbReference>
<evidence type="ECO:0000313" key="8">
    <source>
        <dbReference type="Proteomes" id="UP000001072"/>
    </source>
</evidence>
<dbReference type="Pfam" id="PF00326">
    <property type="entry name" value="Peptidase_S9"/>
    <property type="match status" value="1"/>
</dbReference>
<proteinExistence type="inferred from homology"/>
<dbReference type="FunFam" id="3.40.50.1820:FF:000028">
    <property type="entry name" value="S9 family peptidase"/>
    <property type="match status" value="1"/>
</dbReference>
<dbReference type="VEuPathDB" id="FungiDB:MELLADRAFT_89467"/>
<dbReference type="GO" id="GO:0004177">
    <property type="term" value="F:aminopeptidase activity"/>
    <property type="evidence" value="ECO:0007669"/>
    <property type="project" value="UniProtKB-KW"/>
</dbReference>
<keyword evidence="8" id="KW-1185">Reference proteome</keyword>